<dbReference type="PANTHER" id="PTHR21646:SF91">
    <property type="entry name" value="USP DOMAIN-CONTAINING PROTEIN"/>
    <property type="match status" value="1"/>
</dbReference>
<reference evidence="5" key="1">
    <citation type="submission" date="2012-08" db="EMBL/GenBank/DDBJ databases">
        <title>The Genome Sequence of Wuchereria bancrofti.</title>
        <authorList>
            <person name="Nutman T.B."/>
            <person name="Fink D.L."/>
            <person name="Russ C."/>
            <person name="Young S."/>
            <person name="Zeng Q."/>
            <person name="Koehrsen M."/>
            <person name="Alvarado L."/>
            <person name="Berlin A."/>
            <person name="Chapman S.B."/>
            <person name="Chen Z."/>
            <person name="Freedman E."/>
            <person name="Gellesch M."/>
            <person name="Goldberg J."/>
            <person name="Griggs A."/>
            <person name="Gujja S."/>
            <person name="Heilman E.R."/>
            <person name="Heiman D."/>
            <person name="Hepburn T."/>
            <person name="Howarth C."/>
            <person name="Jen D."/>
            <person name="Larson L."/>
            <person name="Lewis B."/>
            <person name="Mehta T."/>
            <person name="Park D."/>
            <person name="Pearson M."/>
            <person name="Roberts A."/>
            <person name="Saif S."/>
            <person name="Shea T."/>
            <person name="Shenoy N."/>
            <person name="Sisk P."/>
            <person name="Stolte C."/>
            <person name="Sykes S."/>
            <person name="Walk T."/>
            <person name="White J."/>
            <person name="Yandava C."/>
            <person name="Haas B."/>
            <person name="Henn M.R."/>
            <person name="Nusbaum C."/>
            <person name="Birren B."/>
        </authorList>
    </citation>
    <scope>NUCLEOTIDE SEQUENCE [LARGE SCALE GENOMIC DNA]</scope>
    <source>
        <strain evidence="5">NA</strain>
    </source>
</reference>
<dbReference type="InterPro" id="IPR038765">
    <property type="entry name" value="Papain-like_cys_pep_sf"/>
</dbReference>
<evidence type="ECO:0000256" key="2">
    <source>
        <dbReference type="ARBA" id="ARBA00012759"/>
    </source>
</evidence>
<protein>
    <recommendedName>
        <fullName evidence="2">ubiquitinyl hydrolase 1</fullName>
        <ecNumber evidence="2">3.4.19.12</ecNumber>
    </recommendedName>
</protein>
<dbReference type="Proteomes" id="UP000004810">
    <property type="component" value="Unassembled WGS sequence"/>
</dbReference>
<dbReference type="PROSITE" id="PS00972">
    <property type="entry name" value="USP_1"/>
    <property type="match status" value="1"/>
</dbReference>
<evidence type="ECO:0000256" key="1">
    <source>
        <dbReference type="ARBA" id="ARBA00000707"/>
    </source>
</evidence>
<gene>
    <name evidence="4" type="ORF">WUBG_08406</name>
</gene>
<feature type="non-terminal residue" evidence="4">
    <location>
        <position position="1"/>
    </location>
</feature>
<dbReference type="EC" id="3.4.19.12" evidence="2"/>
<dbReference type="EMBL" id="ADBV01004280">
    <property type="protein sequence ID" value="EJW80686.1"/>
    <property type="molecule type" value="Genomic_DNA"/>
</dbReference>
<name>J9EE01_WUCBA</name>
<dbReference type="SUPFAM" id="SSF54001">
    <property type="entry name" value="Cysteine proteinases"/>
    <property type="match status" value="1"/>
</dbReference>
<accession>J9EE01</accession>
<dbReference type="InterPro" id="IPR001394">
    <property type="entry name" value="Peptidase_C19_UCH"/>
</dbReference>
<comment type="caution">
    <text evidence="4">The sequence shown here is derived from an EMBL/GenBank/DDBJ whole genome shotgun (WGS) entry which is preliminary data.</text>
</comment>
<dbReference type="Gene3D" id="3.90.70.10">
    <property type="entry name" value="Cysteine proteinases"/>
    <property type="match status" value="1"/>
</dbReference>
<dbReference type="Pfam" id="PF00443">
    <property type="entry name" value="UCH"/>
    <property type="match status" value="1"/>
</dbReference>
<dbReference type="GO" id="GO:0004843">
    <property type="term" value="F:cysteine-type deubiquitinase activity"/>
    <property type="evidence" value="ECO:0007669"/>
    <property type="project" value="UniProtKB-EC"/>
</dbReference>
<dbReference type="InterPro" id="IPR050185">
    <property type="entry name" value="Ub_carboxyl-term_hydrolase"/>
</dbReference>
<dbReference type="PANTHER" id="PTHR21646">
    <property type="entry name" value="UBIQUITIN CARBOXYL-TERMINAL HYDROLASE"/>
    <property type="match status" value="1"/>
</dbReference>
<proteinExistence type="predicted"/>
<feature type="domain" description="USP" evidence="3">
    <location>
        <begin position="5"/>
        <end position="50"/>
    </location>
</feature>
<dbReference type="GO" id="GO:0016579">
    <property type="term" value="P:protein deubiquitination"/>
    <property type="evidence" value="ECO:0007669"/>
    <property type="project" value="InterPro"/>
</dbReference>
<organism evidence="4 5">
    <name type="scientific">Wuchereria bancrofti</name>
    <dbReference type="NCBI Taxonomy" id="6293"/>
    <lineage>
        <taxon>Eukaryota</taxon>
        <taxon>Metazoa</taxon>
        <taxon>Ecdysozoa</taxon>
        <taxon>Nematoda</taxon>
        <taxon>Chromadorea</taxon>
        <taxon>Rhabditida</taxon>
        <taxon>Spirurina</taxon>
        <taxon>Spiruromorpha</taxon>
        <taxon>Filarioidea</taxon>
        <taxon>Onchocercidae</taxon>
        <taxon>Wuchereria</taxon>
    </lineage>
</organism>
<sequence>NPGYTGLYNLGNTCFMNSVLQTLFNTIPLRRIFTKNEFFKFVNRHFLNIQ</sequence>
<comment type="catalytic activity">
    <reaction evidence="1">
        <text>Thiol-dependent hydrolysis of ester, thioester, amide, peptide and isopeptide bonds formed by the C-terminal Gly of ubiquitin (a 76-residue protein attached to proteins as an intracellular targeting signal).</text>
        <dbReference type="EC" id="3.4.19.12"/>
    </reaction>
</comment>
<dbReference type="InterPro" id="IPR018200">
    <property type="entry name" value="USP_CS"/>
</dbReference>
<dbReference type="PROSITE" id="PS50235">
    <property type="entry name" value="USP_3"/>
    <property type="match status" value="1"/>
</dbReference>
<dbReference type="InterPro" id="IPR028889">
    <property type="entry name" value="USP"/>
</dbReference>
<evidence type="ECO:0000259" key="3">
    <source>
        <dbReference type="PROSITE" id="PS50235"/>
    </source>
</evidence>
<evidence type="ECO:0000313" key="5">
    <source>
        <dbReference type="Proteomes" id="UP000004810"/>
    </source>
</evidence>
<dbReference type="AlphaFoldDB" id="J9EE01"/>
<evidence type="ECO:0000313" key="4">
    <source>
        <dbReference type="EMBL" id="EJW80686.1"/>
    </source>
</evidence>